<evidence type="ECO:0000256" key="8">
    <source>
        <dbReference type="ARBA" id="ARBA00023306"/>
    </source>
</evidence>
<dbReference type="GO" id="GO:0032153">
    <property type="term" value="C:cell division site"/>
    <property type="evidence" value="ECO:0007669"/>
    <property type="project" value="UniProtKB-UniRule"/>
</dbReference>
<feature type="transmembrane region" description="Helical" evidence="9">
    <location>
        <begin position="39"/>
        <end position="69"/>
    </location>
</feature>
<protein>
    <recommendedName>
        <fullName evidence="9">Cell division protein FtsQ</fullName>
    </recommendedName>
</protein>
<feature type="compositionally biased region" description="Basic residues" evidence="10">
    <location>
        <begin position="1"/>
        <end position="11"/>
    </location>
</feature>
<evidence type="ECO:0000256" key="10">
    <source>
        <dbReference type="SAM" id="MobiDB-lite"/>
    </source>
</evidence>
<keyword evidence="3 9" id="KW-0997">Cell inner membrane</keyword>
<dbReference type="InterPro" id="IPR034746">
    <property type="entry name" value="POTRA"/>
</dbReference>
<dbReference type="GO" id="GO:0043093">
    <property type="term" value="P:FtsZ-dependent cytokinesis"/>
    <property type="evidence" value="ECO:0007669"/>
    <property type="project" value="UniProtKB-UniRule"/>
</dbReference>
<keyword evidence="7 9" id="KW-0472">Membrane</keyword>
<reference evidence="12" key="1">
    <citation type="submission" date="2020-01" db="EMBL/GenBank/DDBJ databases">
        <authorList>
            <person name="Meier V. D."/>
            <person name="Meier V D."/>
        </authorList>
    </citation>
    <scope>NUCLEOTIDE SEQUENCE</scope>
    <source>
        <strain evidence="12">HLG_WM_MAG_09</strain>
    </source>
</reference>
<comment type="similarity">
    <text evidence="9">Belongs to the FtsQ/DivIB family. FtsQ subfamily.</text>
</comment>
<sequence length="293" mass="33607">MVAPKRVKRQVSRTAVKTAGRKKAAPAARKRRRKPARSLTFTPGMLNVFFACAMFLILLGGGMWLGAWLNNPENLPIQKVEWKGSIEHLQQSELDALVEPYITTNLYLLDAKALEEKLEAHEWVRSVSLHKAWPEQLTINLEEQFPVAFWGQKRLLNQFGEIFEGDVPGKSEIFPMIFSPVAKGREMAERYVRVMKMLDGLGLDIVELTEDESGSWRMKFRQGQEVILGRKEQEKRIKRFRVGYMQELRAKFDDVRLIDLRYTNGFAVEWMRGSGHAGAVGSLGIMMPERLRS</sequence>
<dbReference type="GO" id="GO:0090529">
    <property type="term" value="P:cell septum assembly"/>
    <property type="evidence" value="ECO:0007669"/>
    <property type="project" value="InterPro"/>
</dbReference>
<gene>
    <name evidence="9" type="primary">ftsQ</name>
    <name evidence="12" type="ORF">HELGO_WM24299</name>
</gene>
<evidence type="ECO:0000259" key="11">
    <source>
        <dbReference type="PROSITE" id="PS51779"/>
    </source>
</evidence>
<dbReference type="PROSITE" id="PS51779">
    <property type="entry name" value="POTRA"/>
    <property type="match status" value="1"/>
</dbReference>
<name>A0A6S6UHP1_9GAMM</name>
<keyword evidence="5 9" id="KW-0812">Transmembrane</keyword>
<feature type="domain" description="POTRA" evidence="11">
    <location>
        <begin position="75"/>
        <end position="144"/>
    </location>
</feature>
<dbReference type="PANTHER" id="PTHR35851">
    <property type="entry name" value="CELL DIVISION PROTEIN FTSQ"/>
    <property type="match status" value="1"/>
</dbReference>
<keyword evidence="4 9" id="KW-0132">Cell division</keyword>
<feature type="region of interest" description="Disordered" evidence="10">
    <location>
        <begin position="1"/>
        <end position="36"/>
    </location>
</feature>
<dbReference type="Pfam" id="PF03799">
    <property type="entry name" value="FtsQ_DivIB_C"/>
    <property type="match status" value="1"/>
</dbReference>
<comment type="subunit">
    <text evidence="9">Part of a complex composed of FtsB, FtsL and FtsQ.</text>
</comment>
<dbReference type="InterPro" id="IPR013685">
    <property type="entry name" value="POTRA_FtsQ_type"/>
</dbReference>
<evidence type="ECO:0000256" key="1">
    <source>
        <dbReference type="ARBA" id="ARBA00004370"/>
    </source>
</evidence>
<comment type="function">
    <text evidence="9">Essential cell division protein. May link together the upstream cell division proteins, which are predominantly cytoplasmic, with the downstream cell division proteins, which are predominantly periplasmic. May control correct divisome assembly.</text>
</comment>
<comment type="subcellular location">
    <subcellularLocation>
        <location evidence="9">Cell inner membrane</location>
        <topology evidence="9">Single-pass type II membrane protein</topology>
    </subcellularLocation>
    <subcellularLocation>
        <location evidence="1">Membrane</location>
    </subcellularLocation>
    <text evidence="9">Localizes to the division septum.</text>
</comment>
<proteinExistence type="inferred from homology"/>
<dbReference type="AlphaFoldDB" id="A0A6S6UHP1"/>
<organism evidence="12">
    <name type="scientific">uncultured Thiotrichaceae bacterium</name>
    <dbReference type="NCBI Taxonomy" id="298394"/>
    <lineage>
        <taxon>Bacteria</taxon>
        <taxon>Pseudomonadati</taxon>
        <taxon>Pseudomonadota</taxon>
        <taxon>Gammaproteobacteria</taxon>
        <taxon>Thiotrichales</taxon>
        <taxon>Thiotrichaceae</taxon>
        <taxon>environmental samples</taxon>
    </lineage>
</organism>
<dbReference type="PANTHER" id="PTHR35851:SF1">
    <property type="entry name" value="CELL DIVISION PROTEIN FTSQ"/>
    <property type="match status" value="1"/>
</dbReference>
<dbReference type="InterPro" id="IPR045335">
    <property type="entry name" value="FtsQ_C_sf"/>
</dbReference>
<dbReference type="InterPro" id="IPR026579">
    <property type="entry name" value="FtsQ"/>
</dbReference>
<dbReference type="Gene3D" id="3.10.20.310">
    <property type="entry name" value="membrane protein fhac"/>
    <property type="match status" value="1"/>
</dbReference>
<keyword evidence="8 9" id="KW-0131">Cell cycle</keyword>
<dbReference type="HAMAP" id="MF_00911">
    <property type="entry name" value="FtsQ_subfam"/>
    <property type="match status" value="1"/>
</dbReference>
<dbReference type="EMBL" id="CACVAT010000569">
    <property type="protein sequence ID" value="CAA6830241.1"/>
    <property type="molecule type" value="Genomic_DNA"/>
</dbReference>
<evidence type="ECO:0000256" key="2">
    <source>
        <dbReference type="ARBA" id="ARBA00022475"/>
    </source>
</evidence>
<dbReference type="InterPro" id="IPR005548">
    <property type="entry name" value="Cell_div_FtsQ/DivIB_C"/>
</dbReference>
<evidence type="ECO:0000256" key="6">
    <source>
        <dbReference type="ARBA" id="ARBA00022989"/>
    </source>
</evidence>
<evidence type="ECO:0000256" key="9">
    <source>
        <dbReference type="HAMAP-Rule" id="MF_00911"/>
    </source>
</evidence>
<evidence type="ECO:0000313" key="12">
    <source>
        <dbReference type="EMBL" id="CAA6830241.1"/>
    </source>
</evidence>
<keyword evidence="6 9" id="KW-1133">Transmembrane helix</keyword>
<feature type="compositionally biased region" description="Basic residues" evidence="10">
    <location>
        <begin position="19"/>
        <end position="36"/>
    </location>
</feature>
<evidence type="ECO:0000256" key="3">
    <source>
        <dbReference type="ARBA" id="ARBA00022519"/>
    </source>
</evidence>
<dbReference type="GO" id="GO:0005886">
    <property type="term" value="C:plasma membrane"/>
    <property type="evidence" value="ECO:0007669"/>
    <property type="project" value="UniProtKB-SubCell"/>
</dbReference>
<dbReference type="Pfam" id="PF08478">
    <property type="entry name" value="POTRA_1"/>
    <property type="match status" value="1"/>
</dbReference>
<keyword evidence="2 9" id="KW-1003">Cell membrane</keyword>
<evidence type="ECO:0000256" key="7">
    <source>
        <dbReference type="ARBA" id="ARBA00023136"/>
    </source>
</evidence>
<evidence type="ECO:0000256" key="4">
    <source>
        <dbReference type="ARBA" id="ARBA00022618"/>
    </source>
</evidence>
<evidence type="ECO:0000256" key="5">
    <source>
        <dbReference type="ARBA" id="ARBA00022692"/>
    </source>
</evidence>
<dbReference type="Gene3D" id="3.40.50.11690">
    <property type="entry name" value="Cell division protein FtsQ/DivIB"/>
    <property type="match status" value="1"/>
</dbReference>
<accession>A0A6S6UHP1</accession>